<protein>
    <recommendedName>
        <fullName evidence="3">Reverse transcriptase Ty1/copia-type domain-containing protein</fullName>
    </recommendedName>
</protein>
<evidence type="ECO:0000313" key="1">
    <source>
        <dbReference type="EMBL" id="KAF2324247.1"/>
    </source>
</evidence>
<dbReference type="CDD" id="cd09272">
    <property type="entry name" value="RNase_HI_RT_Ty1"/>
    <property type="match status" value="1"/>
</dbReference>
<sequence>MIARDVVVNEQAFWNWEKQKVELHSNDSLKGRRDATSRLHVSYEDGSDSEVDYPILKIRSLAEIYERCNMVNMEPSNYQELEGYVDSDWAGNAEDMKSTSGYLFFLGSGPFSWISKKQEVVAQSTVEAEYITAAAASNQAIWLRRLLADFGKDQSEATFLWCDNKSAIAIANNPVQHGRTKHILVKFHAIREAERNHEMKLVHCKSEQ</sequence>
<dbReference type="PANTHER" id="PTHR11439">
    <property type="entry name" value="GAG-POL-RELATED RETROTRANSPOSON"/>
    <property type="match status" value="1"/>
</dbReference>
<comment type="caution">
    <text evidence="1">The sequence shown here is derived from an EMBL/GenBank/DDBJ whole genome shotgun (WGS) entry which is preliminary data.</text>
</comment>
<dbReference type="Proteomes" id="UP000467840">
    <property type="component" value="Chromosome 5"/>
</dbReference>
<evidence type="ECO:0008006" key="3">
    <source>
        <dbReference type="Google" id="ProtNLM"/>
    </source>
</evidence>
<dbReference type="PANTHER" id="PTHR11439:SF502">
    <property type="entry name" value="SECRETED RXLR EFFECTOR PROTEIN 161-LIKE"/>
    <property type="match status" value="1"/>
</dbReference>
<gene>
    <name evidence="1" type="ORF">GH714_011113</name>
</gene>
<dbReference type="EMBL" id="JAAGAX010000001">
    <property type="protein sequence ID" value="KAF2324247.1"/>
    <property type="molecule type" value="Genomic_DNA"/>
</dbReference>
<keyword evidence="2" id="KW-1185">Reference proteome</keyword>
<reference evidence="1 2" key="1">
    <citation type="journal article" date="2020" name="Mol. Plant">
        <title>The Chromosome-Based Rubber Tree Genome Provides New Insights into Spurge Genome Evolution and Rubber Biosynthesis.</title>
        <authorList>
            <person name="Liu J."/>
            <person name="Shi C."/>
            <person name="Shi C.C."/>
            <person name="Li W."/>
            <person name="Zhang Q.J."/>
            <person name="Zhang Y."/>
            <person name="Li K."/>
            <person name="Lu H.F."/>
            <person name="Shi C."/>
            <person name="Zhu S.T."/>
            <person name="Xiao Z.Y."/>
            <person name="Nan H."/>
            <person name="Yue Y."/>
            <person name="Zhu X.G."/>
            <person name="Wu Y."/>
            <person name="Hong X.N."/>
            <person name="Fan G.Y."/>
            <person name="Tong Y."/>
            <person name="Zhang D."/>
            <person name="Mao C.L."/>
            <person name="Liu Y.L."/>
            <person name="Hao S.J."/>
            <person name="Liu W.Q."/>
            <person name="Lv M.Q."/>
            <person name="Zhang H.B."/>
            <person name="Liu Y."/>
            <person name="Hu-Tang G.R."/>
            <person name="Wang J.P."/>
            <person name="Wang J.H."/>
            <person name="Sun Y.H."/>
            <person name="Ni S.B."/>
            <person name="Chen W.B."/>
            <person name="Zhang X.C."/>
            <person name="Jiao Y.N."/>
            <person name="Eichler E.E."/>
            <person name="Li G.H."/>
            <person name="Liu X."/>
            <person name="Gao L.Z."/>
        </authorList>
    </citation>
    <scope>NUCLEOTIDE SEQUENCE [LARGE SCALE GENOMIC DNA]</scope>
    <source>
        <strain evidence="2">cv. GT1</strain>
        <tissue evidence="1">Leaf</tissue>
    </source>
</reference>
<accession>A0A6A6NGH5</accession>
<dbReference type="AlphaFoldDB" id="A0A6A6NGH5"/>
<name>A0A6A6NGH5_HEVBR</name>
<evidence type="ECO:0000313" key="2">
    <source>
        <dbReference type="Proteomes" id="UP000467840"/>
    </source>
</evidence>
<proteinExistence type="predicted"/>
<organism evidence="1 2">
    <name type="scientific">Hevea brasiliensis</name>
    <name type="common">Para rubber tree</name>
    <name type="synonym">Siphonia brasiliensis</name>
    <dbReference type="NCBI Taxonomy" id="3981"/>
    <lineage>
        <taxon>Eukaryota</taxon>
        <taxon>Viridiplantae</taxon>
        <taxon>Streptophyta</taxon>
        <taxon>Embryophyta</taxon>
        <taxon>Tracheophyta</taxon>
        <taxon>Spermatophyta</taxon>
        <taxon>Magnoliopsida</taxon>
        <taxon>eudicotyledons</taxon>
        <taxon>Gunneridae</taxon>
        <taxon>Pentapetalae</taxon>
        <taxon>rosids</taxon>
        <taxon>fabids</taxon>
        <taxon>Malpighiales</taxon>
        <taxon>Euphorbiaceae</taxon>
        <taxon>Crotonoideae</taxon>
        <taxon>Micrandreae</taxon>
        <taxon>Hevea</taxon>
    </lineage>
</organism>